<sequence length="244" mass="28659">MLEKVIRETNCNNGIVLGNSNIHILAYADDIAILGETEETVKNHQDREYQQGQSMNVEERVFKRVTHFKYLGHLLTQDNDLKMEVSARIQKGNKSFFGLGKVLSSGKLSTNLNIQMKAEETRIKVFERRILRKIYGPCLDTNIGEWRKCHNKELEELFQRPNIANEIKKRRLTWAGHAWWRVGSTARTTIEENPVGKRPLKRPRLCWEDCVKRDTESIEPEIPWRVAAENRDRWREICLAVWFQ</sequence>
<evidence type="ECO:0000313" key="2">
    <source>
        <dbReference type="Proteomes" id="UP000325440"/>
    </source>
</evidence>
<dbReference type="EMBL" id="CABPRJ010002114">
    <property type="protein sequence ID" value="VVC42964.1"/>
    <property type="molecule type" value="Genomic_DNA"/>
</dbReference>
<keyword evidence="2" id="KW-1185">Reference proteome</keyword>
<accession>A0A5E4NKP9</accession>
<evidence type="ECO:0008006" key="3">
    <source>
        <dbReference type="Google" id="ProtNLM"/>
    </source>
</evidence>
<proteinExistence type="predicted"/>
<gene>
    <name evidence="1" type="ORF">CINCED_3A005765</name>
</gene>
<dbReference type="AlphaFoldDB" id="A0A5E4NKP9"/>
<dbReference type="Proteomes" id="UP000325440">
    <property type="component" value="Unassembled WGS sequence"/>
</dbReference>
<name>A0A5E4NKP9_9HEMI</name>
<evidence type="ECO:0000313" key="1">
    <source>
        <dbReference type="EMBL" id="VVC42964.1"/>
    </source>
</evidence>
<organism evidence="1 2">
    <name type="scientific">Cinara cedri</name>
    <dbReference type="NCBI Taxonomy" id="506608"/>
    <lineage>
        <taxon>Eukaryota</taxon>
        <taxon>Metazoa</taxon>
        <taxon>Ecdysozoa</taxon>
        <taxon>Arthropoda</taxon>
        <taxon>Hexapoda</taxon>
        <taxon>Insecta</taxon>
        <taxon>Pterygota</taxon>
        <taxon>Neoptera</taxon>
        <taxon>Paraneoptera</taxon>
        <taxon>Hemiptera</taxon>
        <taxon>Sternorrhyncha</taxon>
        <taxon>Aphidomorpha</taxon>
        <taxon>Aphidoidea</taxon>
        <taxon>Aphididae</taxon>
        <taxon>Lachninae</taxon>
        <taxon>Cinara</taxon>
    </lineage>
</organism>
<reference evidence="1 2" key="1">
    <citation type="submission" date="2019-08" db="EMBL/GenBank/DDBJ databases">
        <authorList>
            <person name="Alioto T."/>
            <person name="Alioto T."/>
            <person name="Gomez Garrido J."/>
        </authorList>
    </citation>
    <scope>NUCLEOTIDE SEQUENCE [LARGE SCALE GENOMIC DNA]</scope>
</reference>
<dbReference type="OrthoDB" id="7987018at2759"/>
<protein>
    <recommendedName>
        <fullName evidence="3">Reverse transcriptase domain</fullName>
    </recommendedName>
</protein>